<dbReference type="EC" id="3.4.-.-" evidence="8"/>
<dbReference type="InterPro" id="IPR036590">
    <property type="entry name" value="SRAP-like"/>
</dbReference>
<keyword evidence="6" id="KW-0238">DNA-binding</keyword>
<comment type="caution">
    <text evidence="9">The sequence shown here is derived from an EMBL/GenBank/DDBJ whole genome shotgun (WGS) entry which is preliminary data.</text>
</comment>
<dbReference type="AlphaFoldDB" id="A0A2P6CFD4"/>
<accession>A0A2P6CFD4</accession>
<reference evidence="9 10" key="1">
    <citation type="submission" date="2016-12" db="EMBL/GenBank/DDBJ databases">
        <title>Trade-off between light-utilization and light-protection in marine flavobacteria.</title>
        <authorList>
            <person name="Kumagai Y."/>
            <person name="Yoshizawa S."/>
            <person name="Kogure K."/>
            <person name="Iwasaki W."/>
        </authorList>
    </citation>
    <scope>NUCLEOTIDE SEQUENCE [LARGE SCALE GENOMIC DNA]</scope>
    <source>
        <strain evidence="9 10">KCTC 12100</strain>
    </source>
</reference>
<gene>
    <name evidence="9" type="ORF">BTO14_10110</name>
</gene>
<dbReference type="InterPro" id="IPR003738">
    <property type="entry name" value="SRAP"/>
</dbReference>
<keyword evidence="3" id="KW-0227">DNA damage</keyword>
<evidence type="ECO:0000313" key="9">
    <source>
        <dbReference type="EMBL" id="PQJ73598.1"/>
    </source>
</evidence>
<keyword evidence="4 8" id="KW-0378">Hydrolase</keyword>
<dbReference type="Proteomes" id="UP000247345">
    <property type="component" value="Unassembled WGS sequence"/>
</dbReference>
<dbReference type="PANTHER" id="PTHR13604:SF0">
    <property type="entry name" value="ABASIC SITE PROCESSING PROTEIN HMCES"/>
    <property type="match status" value="1"/>
</dbReference>
<name>A0A2P6CFD4_9FLAO</name>
<dbReference type="EMBL" id="MSCK01000001">
    <property type="protein sequence ID" value="PQJ73598.1"/>
    <property type="molecule type" value="Genomic_DNA"/>
</dbReference>
<keyword evidence="7" id="KW-0456">Lyase</keyword>
<evidence type="ECO:0000256" key="5">
    <source>
        <dbReference type="ARBA" id="ARBA00023124"/>
    </source>
</evidence>
<dbReference type="GO" id="GO:0003697">
    <property type="term" value="F:single-stranded DNA binding"/>
    <property type="evidence" value="ECO:0007669"/>
    <property type="project" value="InterPro"/>
</dbReference>
<evidence type="ECO:0000313" key="10">
    <source>
        <dbReference type="Proteomes" id="UP000247345"/>
    </source>
</evidence>
<dbReference type="GO" id="GO:0006508">
    <property type="term" value="P:proteolysis"/>
    <property type="evidence" value="ECO:0007669"/>
    <property type="project" value="UniProtKB-KW"/>
</dbReference>
<organism evidence="9 10">
    <name type="scientific">Polaribacter butkevichii</name>
    <dbReference type="NCBI Taxonomy" id="218490"/>
    <lineage>
        <taxon>Bacteria</taxon>
        <taxon>Pseudomonadati</taxon>
        <taxon>Bacteroidota</taxon>
        <taxon>Flavobacteriia</taxon>
        <taxon>Flavobacteriales</taxon>
        <taxon>Flavobacteriaceae</taxon>
    </lineage>
</organism>
<evidence type="ECO:0000256" key="1">
    <source>
        <dbReference type="ARBA" id="ARBA00008136"/>
    </source>
</evidence>
<evidence type="ECO:0000256" key="2">
    <source>
        <dbReference type="ARBA" id="ARBA00022670"/>
    </source>
</evidence>
<evidence type="ECO:0000256" key="3">
    <source>
        <dbReference type="ARBA" id="ARBA00022763"/>
    </source>
</evidence>
<dbReference type="GO" id="GO:0008233">
    <property type="term" value="F:peptidase activity"/>
    <property type="evidence" value="ECO:0007669"/>
    <property type="project" value="UniProtKB-KW"/>
</dbReference>
<proteinExistence type="inferred from homology"/>
<dbReference type="SUPFAM" id="SSF143081">
    <property type="entry name" value="BB1717-like"/>
    <property type="match status" value="1"/>
</dbReference>
<dbReference type="OrthoDB" id="9782620at2"/>
<keyword evidence="10" id="KW-1185">Reference proteome</keyword>
<dbReference type="GO" id="GO:0106300">
    <property type="term" value="P:protein-DNA covalent cross-linking repair"/>
    <property type="evidence" value="ECO:0007669"/>
    <property type="project" value="InterPro"/>
</dbReference>
<dbReference type="RefSeq" id="WP_105049262.1">
    <property type="nucleotide sequence ID" value="NZ_CP150661.1"/>
</dbReference>
<dbReference type="Gene3D" id="3.90.1680.10">
    <property type="entry name" value="SOS response associated peptidase-like"/>
    <property type="match status" value="1"/>
</dbReference>
<sequence>MCYHFKQTKTIKDLEKKFKATIDSSETLKPSADINGFKYPKTPIITNLDSSKIQLFNWGLVPDWANEDWKRNYTLNARVETLSEKPAFKNYTENRCIILVDGFYEWQHKGKEKIKFDIGFDNQLFAFAGLYSNNTYTIVTTEAKGIMREIHNTKLRMPFSLKTDDDFKNWLNMEEVNPQYDFTTNQLGFSQPTLF</sequence>
<evidence type="ECO:0000256" key="8">
    <source>
        <dbReference type="RuleBase" id="RU364100"/>
    </source>
</evidence>
<comment type="similarity">
    <text evidence="1 8">Belongs to the SOS response-associated peptidase family.</text>
</comment>
<evidence type="ECO:0000256" key="7">
    <source>
        <dbReference type="ARBA" id="ARBA00023239"/>
    </source>
</evidence>
<keyword evidence="2 8" id="KW-0645">Protease</keyword>
<dbReference type="PANTHER" id="PTHR13604">
    <property type="entry name" value="DC12-RELATED"/>
    <property type="match status" value="1"/>
</dbReference>
<protein>
    <recommendedName>
        <fullName evidence="8">Abasic site processing protein</fullName>
        <ecNumber evidence="8">3.4.-.-</ecNumber>
    </recommendedName>
</protein>
<keyword evidence="5" id="KW-0190">Covalent protein-DNA linkage</keyword>
<evidence type="ECO:0000256" key="6">
    <source>
        <dbReference type="ARBA" id="ARBA00023125"/>
    </source>
</evidence>
<evidence type="ECO:0000256" key="4">
    <source>
        <dbReference type="ARBA" id="ARBA00022801"/>
    </source>
</evidence>
<dbReference type="GO" id="GO:0016829">
    <property type="term" value="F:lyase activity"/>
    <property type="evidence" value="ECO:0007669"/>
    <property type="project" value="UniProtKB-KW"/>
</dbReference>
<dbReference type="Pfam" id="PF02586">
    <property type="entry name" value="SRAP"/>
    <property type="match status" value="1"/>
</dbReference>